<evidence type="ECO:0000313" key="1">
    <source>
        <dbReference type="EMBL" id="KZL06708.1"/>
    </source>
</evidence>
<dbReference type="PATRIC" id="fig|989403.3.peg.4613"/>
<proteinExistence type="predicted"/>
<gene>
    <name evidence="1" type="ORF">PsAD2_04221</name>
</gene>
<dbReference type="OrthoDB" id="7876363at2"/>
<dbReference type="EMBL" id="LMCB01000139">
    <property type="protein sequence ID" value="KZL06708.1"/>
    <property type="molecule type" value="Genomic_DNA"/>
</dbReference>
<dbReference type="RefSeq" id="WP_139201436.1">
    <property type="nucleotide sequence ID" value="NZ_FOFM01000014.1"/>
</dbReference>
<reference evidence="1 2" key="1">
    <citation type="journal article" date="2016" name="Front. Microbiol.">
        <title>Comparative Genomic Analysis Reveals a Diverse Repertoire of Genes Involved in Prokaryote-Eukaryote Interactions within the Pseudovibrio Genus.</title>
        <authorList>
            <person name="Romano S."/>
            <person name="Fernandez-Guerra A."/>
            <person name="Reen F.J."/>
            <person name="Glockner F.O."/>
            <person name="Crowley S.P."/>
            <person name="O'Sullivan O."/>
            <person name="Cotter P.D."/>
            <person name="Adams C."/>
            <person name="Dobson A.D."/>
            <person name="O'Gara F."/>
        </authorList>
    </citation>
    <scope>NUCLEOTIDE SEQUENCE [LARGE SCALE GENOMIC DNA]</scope>
    <source>
        <strain evidence="1 2">Ad2</strain>
    </source>
</reference>
<evidence type="ECO:0000313" key="2">
    <source>
        <dbReference type="Proteomes" id="UP000076577"/>
    </source>
</evidence>
<protein>
    <submittedName>
        <fullName evidence="1">Uncharacterized protein</fullName>
    </submittedName>
</protein>
<accession>A0A165TW88</accession>
<dbReference type="Proteomes" id="UP000076577">
    <property type="component" value="Unassembled WGS sequence"/>
</dbReference>
<sequence>MRKYPLPKNDRITEASDVAEYCAKMSRELSDMALASKLDFLGYLLVLAQKEAEAQVNILSAQDGVDSGAPETKGAK</sequence>
<organism evidence="1 2">
    <name type="scientific">Pseudovibrio axinellae</name>
    <dbReference type="NCBI Taxonomy" id="989403"/>
    <lineage>
        <taxon>Bacteria</taxon>
        <taxon>Pseudomonadati</taxon>
        <taxon>Pseudomonadota</taxon>
        <taxon>Alphaproteobacteria</taxon>
        <taxon>Hyphomicrobiales</taxon>
        <taxon>Stappiaceae</taxon>
        <taxon>Pseudovibrio</taxon>
    </lineage>
</organism>
<keyword evidence="2" id="KW-1185">Reference proteome</keyword>
<comment type="caution">
    <text evidence="1">The sequence shown here is derived from an EMBL/GenBank/DDBJ whole genome shotgun (WGS) entry which is preliminary data.</text>
</comment>
<name>A0A165TW88_9HYPH</name>
<dbReference type="AlphaFoldDB" id="A0A165TW88"/>